<keyword evidence="2" id="KW-1185">Reference proteome</keyword>
<evidence type="ECO:0000313" key="1">
    <source>
        <dbReference type="EMBL" id="VDO93868.1"/>
    </source>
</evidence>
<dbReference type="Proteomes" id="UP000270296">
    <property type="component" value="Unassembled WGS sequence"/>
</dbReference>
<accession>A0A183ICE9</accession>
<gene>
    <name evidence="1" type="ORF">SBAD_LOCUS1293</name>
</gene>
<protein>
    <submittedName>
        <fullName evidence="3">SH3 domain-containing protein</fullName>
    </submittedName>
</protein>
<sequence>MSRLQLVGDIQNSLEKFAAECDTETYLEVVLAGDGKWKWLSGEVEWLAAFCVNQPEALLTYGHQSFA</sequence>
<reference evidence="1 2" key="2">
    <citation type="submission" date="2018-11" db="EMBL/GenBank/DDBJ databases">
        <authorList>
            <consortium name="Pathogen Informatics"/>
        </authorList>
    </citation>
    <scope>NUCLEOTIDE SEQUENCE [LARGE SCALE GENOMIC DNA]</scope>
</reference>
<evidence type="ECO:0000313" key="2">
    <source>
        <dbReference type="Proteomes" id="UP000270296"/>
    </source>
</evidence>
<dbReference type="AlphaFoldDB" id="A0A183ICE9"/>
<evidence type="ECO:0000313" key="3">
    <source>
        <dbReference type="WBParaSite" id="SBAD_0000135001-mRNA-1"/>
    </source>
</evidence>
<name>A0A183ICE9_9BILA</name>
<proteinExistence type="predicted"/>
<organism evidence="3">
    <name type="scientific">Soboliphyme baturini</name>
    <dbReference type="NCBI Taxonomy" id="241478"/>
    <lineage>
        <taxon>Eukaryota</taxon>
        <taxon>Metazoa</taxon>
        <taxon>Ecdysozoa</taxon>
        <taxon>Nematoda</taxon>
        <taxon>Enoplea</taxon>
        <taxon>Dorylaimia</taxon>
        <taxon>Dioctophymatida</taxon>
        <taxon>Dioctophymatoidea</taxon>
        <taxon>Soboliphymatidae</taxon>
        <taxon>Soboliphyme</taxon>
    </lineage>
</organism>
<dbReference type="EMBL" id="UZAM01006777">
    <property type="protein sequence ID" value="VDO93868.1"/>
    <property type="molecule type" value="Genomic_DNA"/>
</dbReference>
<dbReference type="WBParaSite" id="SBAD_0000135001-mRNA-1">
    <property type="protein sequence ID" value="SBAD_0000135001-mRNA-1"/>
    <property type="gene ID" value="SBAD_0000135001"/>
</dbReference>
<reference evidence="3" key="1">
    <citation type="submission" date="2016-06" db="UniProtKB">
        <authorList>
            <consortium name="WormBaseParasite"/>
        </authorList>
    </citation>
    <scope>IDENTIFICATION</scope>
</reference>